<gene>
    <name evidence="2" type="ORF">SDC9_33258</name>
</gene>
<keyword evidence="1" id="KW-0472">Membrane</keyword>
<keyword evidence="1" id="KW-1133">Transmembrane helix</keyword>
<feature type="transmembrane region" description="Helical" evidence="1">
    <location>
        <begin position="12"/>
        <end position="32"/>
    </location>
</feature>
<dbReference type="EMBL" id="VSSQ01000235">
    <property type="protein sequence ID" value="MPL87258.1"/>
    <property type="molecule type" value="Genomic_DNA"/>
</dbReference>
<protein>
    <submittedName>
        <fullName evidence="2">Uncharacterized protein</fullName>
    </submittedName>
</protein>
<feature type="transmembrane region" description="Helical" evidence="1">
    <location>
        <begin position="52"/>
        <end position="74"/>
    </location>
</feature>
<comment type="caution">
    <text evidence="2">The sequence shown here is derived from an EMBL/GenBank/DDBJ whole genome shotgun (WGS) entry which is preliminary data.</text>
</comment>
<organism evidence="2">
    <name type="scientific">bioreactor metagenome</name>
    <dbReference type="NCBI Taxonomy" id="1076179"/>
    <lineage>
        <taxon>unclassified sequences</taxon>
        <taxon>metagenomes</taxon>
        <taxon>ecological metagenomes</taxon>
    </lineage>
</organism>
<evidence type="ECO:0000313" key="2">
    <source>
        <dbReference type="EMBL" id="MPL87258.1"/>
    </source>
</evidence>
<name>A0A644V7E8_9ZZZZ</name>
<proteinExistence type="predicted"/>
<evidence type="ECO:0000256" key="1">
    <source>
        <dbReference type="SAM" id="Phobius"/>
    </source>
</evidence>
<dbReference type="AlphaFoldDB" id="A0A644V7E8"/>
<keyword evidence="1" id="KW-0812">Transmembrane</keyword>
<reference evidence="2" key="1">
    <citation type="submission" date="2019-08" db="EMBL/GenBank/DDBJ databases">
        <authorList>
            <person name="Kucharzyk K."/>
            <person name="Murdoch R.W."/>
            <person name="Higgins S."/>
            <person name="Loffler F."/>
        </authorList>
    </citation>
    <scope>NUCLEOTIDE SEQUENCE</scope>
</reference>
<sequence length="88" mass="9444">MSENILKVIGSICATAAVIFAIFYFMGGSNLLEPLVYTVRNTMGGGLSGAGRFIPAIIVFAIFFMPVILTKVIIDGKKEKEGGKDDKK</sequence>
<accession>A0A644V7E8</accession>